<evidence type="ECO:0000313" key="3">
    <source>
        <dbReference type="Proteomes" id="UP000518266"/>
    </source>
</evidence>
<evidence type="ECO:0000313" key="2">
    <source>
        <dbReference type="EMBL" id="KAF3850546.1"/>
    </source>
</evidence>
<evidence type="ECO:0000256" key="1">
    <source>
        <dbReference type="SAM" id="Phobius"/>
    </source>
</evidence>
<accession>A0A7J5YM06</accession>
<proteinExistence type="predicted"/>
<organism evidence="2 3">
    <name type="scientific">Dissostichus mawsoni</name>
    <name type="common">Antarctic cod</name>
    <dbReference type="NCBI Taxonomy" id="36200"/>
    <lineage>
        <taxon>Eukaryota</taxon>
        <taxon>Metazoa</taxon>
        <taxon>Chordata</taxon>
        <taxon>Craniata</taxon>
        <taxon>Vertebrata</taxon>
        <taxon>Euteleostomi</taxon>
        <taxon>Actinopterygii</taxon>
        <taxon>Neopterygii</taxon>
        <taxon>Teleostei</taxon>
        <taxon>Neoteleostei</taxon>
        <taxon>Acanthomorphata</taxon>
        <taxon>Eupercaria</taxon>
        <taxon>Perciformes</taxon>
        <taxon>Notothenioidei</taxon>
        <taxon>Nototheniidae</taxon>
        <taxon>Dissostichus</taxon>
    </lineage>
</organism>
<dbReference type="AlphaFoldDB" id="A0A7J5YM06"/>
<keyword evidence="1" id="KW-0812">Transmembrane</keyword>
<keyword evidence="1" id="KW-1133">Transmembrane helix</keyword>
<sequence>MVVSPCLSLSRFTMVYSLCALTLVFLSLVLSSRLFSSGLMRLASMEGVSSSLNTHHRTLSDTSRMLCLIRKPIARIPLVAMGIWRKRGRSHNVNMKQEITTK</sequence>
<dbReference type="Proteomes" id="UP000518266">
    <property type="component" value="Unassembled WGS sequence"/>
</dbReference>
<gene>
    <name evidence="2" type="ORF">F7725_012318</name>
</gene>
<reference evidence="2 3" key="1">
    <citation type="submission" date="2020-03" db="EMBL/GenBank/DDBJ databases">
        <title>Dissostichus mawsoni Genome sequencing and assembly.</title>
        <authorList>
            <person name="Park H."/>
        </authorList>
    </citation>
    <scope>NUCLEOTIDE SEQUENCE [LARGE SCALE GENOMIC DNA]</scope>
    <source>
        <strain evidence="2">DM0001</strain>
        <tissue evidence="2">Muscle</tissue>
    </source>
</reference>
<keyword evidence="3" id="KW-1185">Reference proteome</keyword>
<protein>
    <submittedName>
        <fullName evidence="2">Uncharacterized protein</fullName>
    </submittedName>
</protein>
<dbReference type="EMBL" id="JAAKFY010000010">
    <property type="protein sequence ID" value="KAF3850546.1"/>
    <property type="molecule type" value="Genomic_DNA"/>
</dbReference>
<keyword evidence="1" id="KW-0472">Membrane</keyword>
<name>A0A7J5YM06_DISMA</name>
<comment type="caution">
    <text evidence="2">The sequence shown here is derived from an EMBL/GenBank/DDBJ whole genome shotgun (WGS) entry which is preliminary data.</text>
</comment>
<feature type="transmembrane region" description="Helical" evidence="1">
    <location>
        <begin position="12"/>
        <end position="35"/>
    </location>
</feature>